<dbReference type="EMBL" id="BAAAGS010000009">
    <property type="protein sequence ID" value="GAA0519869.1"/>
    <property type="molecule type" value="Genomic_DNA"/>
</dbReference>
<keyword evidence="2" id="KW-0805">Transcription regulation</keyword>
<dbReference type="InterPro" id="IPR039538">
    <property type="entry name" value="BetI_C"/>
</dbReference>
<keyword evidence="1" id="KW-0678">Repressor</keyword>
<dbReference type="Pfam" id="PF13977">
    <property type="entry name" value="TetR_C_6"/>
    <property type="match status" value="1"/>
</dbReference>
<protein>
    <recommendedName>
        <fullName evidence="6">HTH tetR-type domain-containing protein</fullName>
    </recommendedName>
</protein>
<dbReference type="Gene3D" id="1.10.357.10">
    <property type="entry name" value="Tetracycline Repressor, domain 2"/>
    <property type="match status" value="1"/>
</dbReference>
<keyword evidence="3 5" id="KW-0238">DNA-binding</keyword>
<dbReference type="InterPro" id="IPR036271">
    <property type="entry name" value="Tet_transcr_reg_TetR-rel_C_sf"/>
</dbReference>
<comment type="caution">
    <text evidence="7">The sequence shown here is derived from an EMBL/GenBank/DDBJ whole genome shotgun (WGS) entry which is preliminary data.</text>
</comment>
<dbReference type="Proteomes" id="UP001500729">
    <property type="component" value="Unassembled WGS sequence"/>
</dbReference>
<accession>A0ABP3MJI6</accession>
<dbReference type="PANTHER" id="PTHR30055:SF234">
    <property type="entry name" value="HTH-TYPE TRANSCRIPTIONAL REGULATOR BETI"/>
    <property type="match status" value="1"/>
</dbReference>
<dbReference type="SUPFAM" id="SSF48498">
    <property type="entry name" value="Tetracyclin repressor-like, C-terminal domain"/>
    <property type="match status" value="1"/>
</dbReference>
<keyword evidence="8" id="KW-1185">Reference proteome</keyword>
<gene>
    <name evidence="7" type="ORF">GCM10009533_18750</name>
</gene>
<evidence type="ECO:0000256" key="5">
    <source>
        <dbReference type="PROSITE-ProRule" id="PRU00335"/>
    </source>
</evidence>
<dbReference type="SUPFAM" id="SSF46689">
    <property type="entry name" value="Homeodomain-like"/>
    <property type="match status" value="1"/>
</dbReference>
<dbReference type="InterPro" id="IPR050109">
    <property type="entry name" value="HTH-type_TetR-like_transc_reg"/>
</dbReference>
<evidence type="ECO:0000256" key="2">
    <source>
        <dbReference type="ARBA" id="ARBA00023015"/>
    </source>
</evidence>
<evidence type="ECO:0000259" key="6">
    <source>
        <dbReference type="PROSITE" id="PS50977"/>
    </source>
</evidence>
<feature type="DNA-binding region" description="H-T-H motif" evidence="5">
    <location>
        <begin position="30"/>
        <end position="49"/>
    </location>
</feature>
<name>A0ABP3MJI6_SACER</name>
<sequence length="196" mass="20741">MSPRPQAFTDDELLDAAAATIDDLGPARLTLADVAERTGASPATLVKRFGSKKGLLAALSARGADALPAVFAQARTRRRQPLEALVEALSELAAGIRTHQQMAHHVAFLLMDLSDPDLLARARDFAAGLRTAVGDLLAEAADTGDLHCPDPEGLTAAVVTAYHGTMIAWAIEPEGVPAQRLGERLRFILAPYRTAS</sequence>
<evidence type="ECO:0000313" key="8">
    <source>
        <dbReference type="Proteomes" id="UP001500729"/>
    </source>
</evidence>
<reference evidence="8" key="1">
    <citation type="journal article" date="2019" name="Int. J. Syst. Evol. Microbiol.">
        <title>The Global Catalogue of Microorganisms (GCM) 10K type strain sequencing project: providing services to taxonomists for standard genome sequencing and annotation.</title>
        <authorList>
            <consortium name="The Broad Institute Genomics Platform"/>
            <consortium name="The Broad Institute Genome Sequencing Center for Infectious Disease"/>
            <person name="Wu L."/>
            <person name="Ma J."/>
        </authorList>
    </citation>
    <scope>NUCLEOTIDE SEQUENCE [LARGE SCALE GENOMIC DNA]</scope>
    <source>
        <strain evidence="8">JCM 10303</strain>
    </source>
</reference>
<evidence type="ECO:0000256" key="3">
    <source>
        <dbReference type="ARBA" id="ARBA00023125"/>
    </source>
</evidence>
<organism evidence="7 8">
    <name type="scientific">Saccharopolyspora erythraea</name>
    <name type="common">Streptomyces erythraeus</name>
    <dbReference type="NCBI Taxonomy" id="1836"/>
    <lineage>
        <taxon>Bacteria</taxon>
        <taxon>Bacillati</taxon>
        <taxon>Actinomycetota</taxon>
        <taxon>Actinomycetes</taxon>
        <taxon>Pseudonocardiales</taxon>
        <taxon>Pseudonocardiaceae</taxon>
        <taxon>Saccharopolyspora</taxon>
    </lineage>
</organism>
<feature type="domain" description="HTH tetR-type" evidence="6">
    <location>
        <begin position="7"/>
        <end position="67"/>
    </location>
</feature>
<evidence type="ECO:0000313" key="7">
    <source>
        <dbReference type="EMBL" id="GAA0519869.1"/>
    </source>
</evidence>
<dbReference type="Pfam" id="PF00440">
    <property type="entry name" value="TetR_N"/>
    <property type="match status" value="1"/>
</dbReference>
<evidence type="ECO:0000256" key="4">
    <source>
        <dbReference type="ARBA" id="ARBA00023163"/>
    </source>
</evidence>
<dbReference type="InterPro" id="IPR001647">
    <property type="entry name" value="HTH_TetR"/>
</dbReference>
<dbReference type="PROSITE" id="PS50977">
    <property type="entry name" value="HTH_TETR_2"/>
    <property type="match status" value="1"/>
</dbReference>
<keyword evidence="4" id="KW-0804">Transcription</keyword>
<evidence type="ECO:0000256" key="1">
    <source>
        <dbReference type="ARBA" id="ARBA00022491"/>
    </source>
</evidence>
<dbReference type="PANTHER" id="PTHR30055">
    <property type="entry name" value="HTH-TYPE TRANSCRIPTIONAL REGULATOR RUTR"/>
    <property type="match status" value="1"/>
</dbReference>
<dbReference type="RefSeq" id="WP_009948532.1">
    <property type="nucleotide sequence ID" value="NZ_BAAAGS010000009.1"/>
</dbReference>
<dbReference type="InterPro" id="IPR009057">
    <property type="entry name" value="Homeodomain-like_sf"/>
</dbReference>
<proteinExistence type="predicted"/>